<sequence length="731" mass="79787">MSKYYSNKSDFSEAGSNLQSGGGGSTSSANAYSNYVSGGYPSGGSSKSMSQLINDIEEVANTVTSEGVADLYVQTGEAALNVTKNSDEFDKATTRVSKILKSAQKIHQNIMQNIDSKFTLGIDKVLEGLNKINGSDSKYKTKNLTRTEHDYRPVYGNAYSPTTYHDYKKEVPYNLSEILDGKASPIKAAKDVYSKRLEAVKESLKHKDKMTDEQLKQIKGKSAEEVLELMYPKEIPDYQKLKASRFHEEHRETLQKVDTGIKIFAWIGAIGGVALSPFTGGSSLALTYASTAYLTIDSGYSAATGHTMITGDRLSTEERVWAGIDAASVVLSAGAGSYLTKLRKAGKAGSTLLKLASHADDVNDVSKVAYAMATGKDTKAAIGNLVMGQAQGFAAKKAGGLLNGKFGKTNATDVPDIPTNSTKQHIEVDSSGLNSKKLKIDPTVVHQKKNPKLDLKIEPTVKADLASTPKPHVDVETSKIKPVEAVAGAATAVPKSKKPDIDVLTKSKDLSTIKGEAVDHIGTAKPKVDLDVPEVSEVHQDKKTSTLDRNIDDNYSDQQSRIKYLHSKYGQISSEELHQRINLRGETMKRYQEMRDTIRSKNKYGPAFSTVYDKSTGKYYSGINQFDGLPPEDFHPLLQERFNNASQDLIDSYVKTKGFASHAEVYAVNEALKANPTASMDDLMINVIHTNKGKSYINKMPYAGGEMFVRCPHCQYMLDGFDMISEVSNGR</sequence>
<gene>
    <name evidence="2" type="ORF">KH363_01125</name>
</gene>
<name>A0A943SPR9_STRPA</name>
<dbReference type="EMBL" id="JAGZZN010000003">
    <property type="protein sequence ID" value="MBS6536128.1"/>
    <property type="molecule type" value="Genomic_DNA"/>
</dbReference>
<organism evidence="2 3">
    <name type="scientific">Streptococcus parasanguinis</name>
    <dbReference type="NCBI Taxonomy" id="1318"/>
    <lineage>
        <taxon>Bacteria</taxon>
        <taxon>Bacillati</taxon>
        <taxon>Bacillota</taxon>
        <taxon>Bacilli</taxon>
        <taxon>Lactobacillales</taxon>
        <taxon>Streptococcaceae</taxon>
        <taxon>Streptococcus</taxon>
    </lineage>
</organism>
<accession>A0A943SPR9</accession>
<protein>
    <recommendedName>
        <fullName evidence="4">YwqJ-like deaminase</fullName>
    </recommendedName>
</protein>
<evidence type="ECO:0000313" key="2">
    <source>
        <dbReference type="EMBL" id="MBS6536128.1"/>
    </source>
</evidence>
<evidence type="ECO:0000256" key="1">
    <source>
        <dbReference type="SAM" id="MobiDB-lite"/>
    </source>
</evidence>
<dbReference type="AlphaFoldDB" id="A0A943SPR9"/>
<dbReference type="Pfam" id="PF14431">
    <property type="entry name" value="YwqJ-deaminase"/>
    <property type="match status" value="1"/>
</dbReference>
<feature type="region of interest" description="Disordered" evidence="1">
    <location>
        <begin position="1"/>
        <end position="27"/>
    </location>
</feature>
<evidence type="ECO:0000313" key="3">
    <source>
        <dbReference type="Proteomes" id="UP000761167"/>
    </source>
</evidence>
<proteinExistence type="predicted"/>
<reference evidence="2" key="1">
    <citation type="submission" date="2021-02" db="EMBL/GenBank/DDBJ databases">
        <title>Infant gut strain persistence is associated with maternal origin, phylogeny, and functional potential including surface adhesion and iron acquisition.</title>
        <authorList>
            <person name="Lou Y.C."/>
        </authorList>
    </citation>
    <scope>NUCLEOTIDE SEQUENCE</scope>
    <source>
        <strain evidence="2">L3_060_000G1_dasL3_060_000G1_metabat.metabat.86_ sub</strain>
    </source>
</reference>
<dbReference type="InterPro" id="IPR025968">
    <property type="entry name" value="YwqJ_deaminase"/>
</dbReference>
<dbReference type="Proteomes" id="UP000761167">
    <property type="component" value="Unassembled WGS sequence"/>
</dbReference>
<evidence type="ECO:0008006" key="4">
    <source>
        <dbReference type="Google" id="ProtNLM"/>
    </source>
</evidence>
<comment type="caution">
    <text evidence="2">The sequence shown here is derived from an EMBL/GenBank/DDBJ whole genome shotgun (WGS) entry which is preliminary data.</text>
</comment>